<dbReference type="InterPro" id="IPR020472">
    <property type="entry name" value="WD40_PAC1"/>
</dbReference>
<dbReference type="Proteomes" id="UP000698800">
    <property type="component" value="Unassembled WGS sequence"/>
</dbReference>
<dbReference type="Gene3D" id="3.40.50.300">
    <property type="entry name" value="P-loop containing nucleotide triphosphate hydrolases"/>
    <property type="match status" value="1"/>
</dbReference>
<feature type="compositionally biased region" description="Low complexity" evidence="4">
    <location>
        <begin position="51"/>
        <end position="69"/>
    </location>
</feature>
<dbReference type="PROSITE" id="PS50082">
    <property type="entry name" value="WD_REPEATS_2"/>
    <property type="match status" value="6"/>
</dbReference>
<dbReference type="PROSITE" id="PS00678">
    <property type="entry name" value="WD_REPEATS_1"/>
    <property type="match status" value="1"/>
</dbReference>
<keyword evidence="2" id="KW-0677">Repeat</keyword>
<comment type="caution">
    <text evidence="6">The sequence shown here is derived from an EMBL/GenBank/DDBJ whole genome shotgun (WGS) entry which is preliminary data.</text>
</comment>
<dbReference type="Pfam" id="PF00400">
    <property type="entry name" value="WD40"/>
    <property type="match status" value="6"/>
</dbReference>
<dbReference type="InterPro" id="IPR054471">
    <property type="entry name" value="GPIID_WHD"/>
</dbReference>
<dbReference type="SMART" id="SM00320">
    <property type="entry name" value="WD40"/>
    <property type="match status" value="6"/>
</dbReference>
<dbReference type="Pfam" id="PF22939">
    <property type="entry name" value="WHD_GPIID"/>
    <property type="match status" value="1"/>
</dbReference>
<dbReference type="EMBL" id="JAGHQL010000234">
    <property type="protein sequence ID" value="KAH0536101.1"/>
    <property type="molecule type" value="Genomic_DNA"/>
</dbReference>
<dbReference type="PROSITE" id="PS50294">
    <property type="entry name" value="WD_REPEATS_REGION"/>
    <property type="match status" value="6"/>
</dbReference>
<dbReference type="PROSITE" id="PS50837">
    <property type="entry name" value="NACHT"/>
    <property type="match status" value="1"/>
</dbReference>
<evidence type="ECO:0000256" key="1">
    <source>
        <dbReference type="ARBA" id="ARBA00022574"/>
    </source>
</evidence>
<feature type="repeat" description="WD" evidence="3">
    <location>
        <begin position="1000"/>
        <end position="1041"/>
    </location>
</feature>
<dbReference type="InterPro" id="IPR007111">
    <property type="entry name" value="NACHT_NTPase"/>
</dbReference>
<feature type="non-terminal residue" evidence="6">
    <location>
        <position position="1"/>
    </location>
</feature>
<feature type="repeat" description="WD" evidence="3">
    <location>
        <begin position="1168"/>
        <end position="1195"/>
    </location>
</feature>
<dbReference type="PRINTS" id="PR00320">
    <property type="entry name" value="GPROTEINBRPT"/>
</dbReference>
<dbReference type="PANTHER" id="PTHR19879:SF9">
    <property type="entry name" value="TRANSCRIPTION INITIATION FACTOR TFIID SUBUNIT 5"/>
    <property type="match status" value="1"/>
</dbReference>
<dbReference type="Pfam" id="PF17100">
    <property type="entry name" value="NACHT_N"/>
    <property type="match status" value="1"/>
</dbReference>
<evidence type="ECO:0000259" key="5">
    <source>
        <dbReference type="PROSITE" id="PS50837"/>
    </source>
</evidence>
<feature type="compositionally biased region" description="Basic and acidic residues" evidence="4">
    <location>
        <begin position="18"/>
        <end position="30"/>
    </location>
</feature>
<dbReference type="InterPro" id="IPR027417">
    <property type="entry name" value="P-loop_NTPase"/>
</dbReference>
<feature type="repeat" description="WD" evidence="3">
    <location>
        <begin position="1126"/>
        <end position="1167"/>
    </location>
</feature>
<dbReference type="PANTHER" id="PTHR19879">
    <property type="entry name" value="TRANSCRIPTION INITIATION FACTOR TFIID"/>
    <property type="match status" value="1"/>
</dbReference>
<evidence type="ECO:0000313" key="7">
    <source>
        <dbReference type="Proteomes" id="UP000698800"/>
    </source>
</evidence>
<evidence type="ECO:0000256" key="4">
    <source>
        <dbReference type="SAM" id="MobiDB-lite"/>
    </source>
</evidence>
<keyword evidence="1 3" id="KW-0853">WD repeat</keyword>
<accession>A0A9P8KWW2</accession>
<dbReference type="FunFam" id="3.40.50.300:FF:001638">
    <property type="entry name" value="NACHT and WD40 domain protein"/>
    <property type="match status" value="1"/>
</dbReference>
<dbReference type="InterPro" id="IPR031359">
    <property type="entry name" value="NACHT_N"/>
</dbReference>
<dbReference type="AlphaFoldDB" id="A0A9P8KWW2"/>
<dbReference type="Pfam" id="PF24883">
    <property type="entry name" value="NPHP3_N"/>
    <property type="match status" value="1"/>
</dbReference>
<protein>
    <recommendedName>
        <fullName evidence="5">NACHT domain-containing protein</fullName>
    </recommendedName>
</protein>
<organism evidence="6 7">
    <name type="scientific">Glutinoglossum americanum</name>
    <dbReference type="NCBI Taxonomy" id="1670608"/>
    <lineage>
        <taxon>Eukaryota</taxon>
        <taxon>Fungi</taxon>
        <taxon>Dikarya</taxon>
        <taxon>Ascomycota</taxon>
        <taxon>Pezizomycotina</taxon>
        <taxon>Geoglossomycetes</taxon>
        <taxon>Geoglossales</taxon>
        <taxon>Geoglossaceae</taxon>
        <taxon>Glutinoglossum</taxon>
    </lineage>
</organism>
<evidence type="ECO:0000313" key="6">
    <source>
        <dbReference type="EMBL" id="KAH0536101.1"/>
    </source>
</evidence>
<dbReference type="CDD" id="cd00200">
    <property type="entry name" value="WD40"/>
    <property type="match status" value="1"/>
</dbReference>
<gene>
    <name evidence="6" type="ORF">FGG08_006987</name>
</gene>
<dbReference type="OrthoDB" id="538223at2759"/>
<dbReference type="SUPFAM" id="SSF52540">
    <property type="entry name" value="P-loop containing nucleoside triphosphate hydrolases"/>
    <property type="match status" value="1"/>
</dbReference>
<evidence type="ECO:0000256" key="3">
    <source>
        <dbReference type="PROSITE-ProRule" id="PRU00221"/>
    </source>
</evidence>
<feature type="compositionally biased region" description="Polar residues" evidence="4">
    <location>
        <begin position="31"/>
        <end position="50"/>
    </location>
</feature>
<feature type="repeat" description="WD" evidence="3">
    <location>
        <begin position="958"/>
        <end position="999"/>
    </location>
</feature>
<feature type="compositionally biased region" description="Polar residues" evidence="4">
    <location>
        <begin position="70"/>
        <end position="86"/>
    </location>
</feature>
<dbReference type="InterPro" id="IPR001680">
    <property type="entry name" value="WD40_rpt"/>
</dbReference>
<feature type="repeat" description="WD" evidence="3">
    <location>
        <begin position="1084"/>
        <end position="1125"/>
    </location>
</feature>
<dbReference type="InterPro" id="IPR056884">
    <property type="entry name" value="NPHP3-like_N"/>
</dbReference>
<dbReference type="SUPFAM" id="SSF50978">
    <property type="entry name" value="WD40 repeat-like"/>
    <property type="match status" value="1"/>
</dbReference>
<proteinExistence type="predicted"/>
<evidence type="ECO:0000256" key="2">
    <source>
        <dbReference type="ARBA" id="ARBA00022737"/>
    </source>
</evidence>
<sequence>MSTRSLLTRLKPRRRDRGGKDFERSERKQDINSTEGTASSSDLSKTLPINTTETSLTSSVSQSSHTSLTNVNLGSTQGTTDLTSSVRRPATPPSADRFSATTSLAPAVPVTEQAPLDTPSSPSSAQSKQLWNRAYDELKRSEPKLLVAYERILSRELKEDNSSPDEPGFENSIEQANTTKRWLQMERLVQVGLRKIEGEDKVKQAVGEVLQGVLAVKDIVSLAVQTVPQAALAWTEVFMNPITESKANRDGITHVIARMKWYCELSSLLLKENTVDDRPFAGIRAELEERVINLYQALLLYLIRSVYSYYRKRIAAIMRDTIKLDDWDGSLKSIEDAENAVRQDSDVCNTQQIRSYLEKLVDIAKNQEKGLLQDKEDMKCFQHLYLTDPRDDKTRIEQTKGGLLQDSYGWILENADFQQWRDDRQSRLLWIKGDPGKGKTMLLCGIVDELTKSTAETGLLSYFFCQGTDSRINNATAVLRGLIYMLIDQQPSLISHVRRKYDHAGKALFENANAWVALSEIFTNILKDPSLKSTYLVIDALDECVIGLPQLLDLIIQQSPVSSHVKWIVSSRNWPDIEERLETAGRKVRLCLELNPGSISTAVSIYIRHRVRQLAQLKRYDNKTESAVRDYLSLNANDTFLWVALVCQNLEKVSRWSALLKLNTIPPGLNSLYEKMIEKICDSDDVDLYKQILAFVTIARRPITLKELTSFVEMLEDISDDLESLREIIGLCGSFLTLREYTVYFVHQSAKDFLLEKASNTIFPSGIEEVNYTIFSRSLKVMSRTLRRDIYGLCAPGFPIDKIRQPNPDPLTAARYSCVYWVDHLCEWDSSKSSRHRGDLQDGSTVDEFLRKKYLYWLEALSLLGSMSEGVLSMIKLEGLLQGRAEVSQLVNLVRDARRFILYHKWAIENTPLQAYASALVFSPARSLTREMFKQEEPEWIATKPFMEDDWNALLQTLEGHSYWVNAVAFSPDGKVLASASMGETVMLWDAGSGAAMRTLEGHSSSVNAVAFSPDGKVLASASSDKMVRLWDAGSGAAMRTLEGHSSWVKAVAFSPDGKVLVSTSEDKTIRLWDAGSGAAMRTLEGHSSSVKAVAFSPDGKVLASASEDETVRLWDARSGAAMQTLEGHSSSVNAVAFSPDGKVLASASRDETVRLWDAGSGAAMQTLEGHSSLVNAVAFSPDGKVLASASGDKT</sequence>
<dbReference type="InterPro" id="IPR019775">
    <property type="entry name" value="WD40_repeat_CS"/>
</dbReference>
<feature type="region of interest" description="Disordered" evidence="4">
    <location>
        <begin position="1"/>
        <end position="101"/>
    </location>
</feature>
<dbReference type="Gene3D" id="2.130.10.10">
    <property type="entry name" value="YVTN repeat-like/Quinoprotein amine dehydrogenase"/>
    <property type="match status" value="3"/>
</dbReference>
<keyword evidence="7" id="KW-1185">Reference proteome</keyword>
<feature type="repeat" description="WD" evidence="3">
    <location>
        <begin position="1042"/>
        <end position="1083"/>
    </location>
</feature>
<dbReference type="InterPro" id="IPR036322">
    <property type="entry name" value="WD40_repeat_dom_sf"/>
</dbReference>
<feature type="domain" description="NACHT" evidence="5">
    <location>
        <begin position="427"/>
        <end position="648"/>
    </location>
</feature>
<reference evidence="6" key="1">
    <citation type="submission" date="2021-03" db="EMBL/GenBank/DDBJ databases">
        <title>Comparative genomics and phylogenomic investigation of the class Geoglossomycetes provide insights into ecological specialization and systematics.</title>
        <authorList>
            <person name="Melie T."/>
            <person name="Pirro S."/>
            <person name="Miller A.N."/>
            <person name="Quandt A."/>
        </authorList>
    </citation>
    <scope>NUCLEOTIDE SEQUENCE</scope>
    <source>
        <strain evidence="6">GBOQ0MN5Z8</strain>
    </source>
</reference>
<name>A0A9P8KWW2_9PEZI</name>
<dbReference type="InterPro" id="IPR015943">
    <property type="entry name" value="WD40/YVTN_repeat-like_dom_sf"/>
</dbReference>